<evidence type="ECO:0000313" key="3">
    <source>
        <dbReference type="Proteomes" id="UP000324222"/>
    </source>
</evidence>
<feature type="region of interest" description="Disordered" evidence="1">
    <location>
        <begin position="93"/>
        <end position="122"/>
    </location>
</feature>
<gene>
    <name evidence="2" type="ORF">E2C01_034808</name>
</gene>
<protein>
    <submittedName>
        <fullName evidence="2">Uncharacterized protein</fullName>
    </submittedName>
</protein>
<proteinExistence type="predicted"/>
<dbReference type="AlphaFoldDB" id="A0A5B7F2H2"/>
<evidence type="ECO:0000313" key="2">
    <source>
        <dbReference type="EMBL" id="MPC41221.1"/>
    </source>
</evidence>
<accession>A0A5B7F2H2</accession>
<reference evidence="2 3" key="1">
    <citation type="submission" date="2019-05" db="EMBL/GenBank/DDBJ databases">
        <title>Another draft genome of Portunus trituberculatus and its Hox gene families provides insights of decapod evolution.</title>
        <authorList>
            <person name="Jeong J.-H."/>
            <person name="Song I."/>
            <person name="Kim S."/>
            <person name="Choi T."/>
            <person name="Kim D."/>
            <person name="Ryu S."/>
            <person name="Kim W."/>
        </authorList>
    </citation>
    <scope>NUCLEOTIDE SEQUENCE [LARGE SCALE GENOMIC DNA]</scope>
    <source>
        <tissue evidence="2">Muscle</tissue>
    </source>
</reference>
<organism evidence="2 3">
    <name type="scientific">Portunus trituberculatus</name>
    <name type="common">Swimming crab</name>
    <name type="synonym">Neptunus trituberculatus</name>
    <dbReference type="NCBI Taxonomy" id="210409"/>
    <lineage>
        <taxon>Eukaryota</taxon>
        <taxon>Metazoa</taxon>
        <taxon>Ecdysozoa</taxon>
        <taxon>Arthropoda</taxon>
        <taxon>Crustacea</taxon>
        <taxon>Multicrustacea</taxon>
        <taxon>Malacostraca</taxon>
        <taxon>Eumalacostraca</taxon>
        <taxon>Eucarida</taxon>
        <taxon>Decapoda</taxon>
        <taxon>Pleocyemata</taxon>
        <taxon>Brachyura</taxon>
        <taxon>Eubrachyura</taxon>
        <taxon>Portunoidea</taxon>
        <taxon>Portunidae</taxon>
        <taxon>Portuninae</taxon>
        <taxon>Portunus</taxon>
    </lineage>
</organism>
<dbReference type="EMBL" id="VSRR010004974">
    <property type="protein sequence ID" value="MPC41221.1"/>
    <property type="molecule type" value="Genomic_DNA"/>
</dbReference>
<name>A0A5B7F2H2_PORTR</name>
<sequence length="122" mass="13521">MVQKVCHLSTSAIKGYKTMLNTVLAIRGLDLNNDQVLRLIISACSSQPLRPTRDLRSSWNLDVVLRYRTKAAFEPLQLSSTRDLTRKTFSSCSRYSTEGRRDPNTLSQDELAGTGSAGLLSS</sequence>
<comment type="caution">
    <text evidence="2">The sequence shown here is derived from an EMBL/GenBank/DDBJ whole genome shotgun (WGS) entry which is preliminary data.</text>
</comment>
<evidence type="ECO:0000256" key="1">
    <source>
        <dbReference type="SAM" id="MobiDB-lite"/>
    </source>
</evidence>
<dbReference type="Proteomes" id="UP000324222">
    <property type="component" value="Unassembled WGS sequence"/>
</dbReference>
<keyword evidence="3" id="KW-1185">Reference proteome</keyword>